<dbReference type="GO" id="GO:0005524">
    <property type="term" value="F:ATP binding"/>
    <property type="evidence" value="ECO:0007669"/>
    <property type="project" value="InterPro"/>
</dbReference>
<gene>
    <name evidence="2" type="ORF">S03H2_18107</name>
</gene>
<evidence type="ECO:0000313" key="2">
    <source>
        <dbReference type="EMBL" id="GAH36216.1"/>
    </source>
</evidence>
<dbReference type="Gene3D" id="3.30.470.20">
    <property type="entry name" value="ATP-grasp fold, B domain"/>
    <property type="match status" value="1"/>
</dbReference>
<dbReference type="AlphaFoldDB" id="X1ES45"/>
<feature type="non-terminal residue" evidence="2">
    <location>
        <position position="81"/>
    </location>
</feature>
<organism evidence="2">
    <name type="scientific">marine sediment metagenome</name>
    <dbReference type="NCBI Taxonomy" id="412755"/>
    <lineage>
        <taxon>unclassified sequences</taxon>
        <taxon>metagenomes</taxon>
        <taxon>ecological metagenomes</taxon>
    </lineage>
</organism>
<protein>
    <recommendedName>
        <fullName evidence="1">ATP-grasp domain-containing protein</fullName>
    </recommendedName>
</protein>
<dbReference type="InterPro" id="IPR013650">
    <property type="entry name" value="ATP-grasp_succ-CoA_synth-type"/>
</dbReference>
<feature type="domain" description="ATP-grasp" evidence="1">
    <location>
        <begin position="9"/>
        <end position="50"/>
    </location>
</feature>
<name>X1ES45_9ZZZZ</name>
<dbReference type="InterPro" id="IPR013815">
    <property type="entry name" value="ATP_grasp_subdomain_1"/>
</dbReference>
<sequence length="81" mass="8629">MRLLEFQAKKIFSKNGIAVPKSMLITSPEDIQNILLPSVLKAQIPVGGRGKAGAIRKVETPSEAESVVVELLGSTVKGFPV</sequence>
<dbReference type="SUPFAM" id="SSF56059">
    <property type="entry name" value="Glutathione synthetase ATP-binding domain-like"/>
    <property type="match status" value="1"/>
</dbReference>
<proteinExistence type="predicted"/>
<comment type="caution">
    <text evidence="2">The sequence shown here is derived from an EMBL/GenBank/DDBJ whole genome shotgun (WGS) entry which is preliminary data.</text>
</comment>
<dbReference type="EMBL" id="BARU01009376">
    <property type="protein sequence ID" value="GAH36216.1"/>
    <property type="molecule type" value="Genomic_DNA"/>
</dbReference>
<reference evidence="2" key="1">
    <citation type="journal article" date="2014" name="Front. Microbiol.">
        <title>High frequency of phylogenetically diverse reductive dehalogenase-homologous genes in deep subseafloor sedimentary metagenomes.</title>
        <authorList>
            <person name="Kawai M."/>
            <person name="Futagami T."/>
            <person name="Toyoda A."/>
            <person name="Takaki Y."/>
            <person name="Nishi S."/>
            <person name="Hori S."/>
            <person name="Arai W."/>
            <person name="Tsubouchi T."/>
            <person name="Morono Y."/>
            <person name="Uchiyama I."/>
            <person name="Ito T."/>
            <person name="Fujiyama A."/>
            <person name="Inagaki F."/>
            <person name="Takami H."/>
        </authorList>
    </citation>
    <scope>NUCLEOTIDE SEQUENCE</scope>
    <source>
        <strain evidence="2">Expedition CK06-06</strain>
    </source>
</reference>
<evidence type="ECO:0000259" key="1">
    <source>
        <dbReference type="PROSITE" id="PS50975"/>
    </source>
</evidence>
<dbReference type="Pfam" id="PF08442">
    <property type="entry name" value="ATP-grasp_2"/>
    <property type="match status" value="1"/>
</dbReference>
<accession>X1ES45</accession>
<dbReference type="InterPro" id="IPR011761">
    <property type="entry name" value="ATP-grasp"/>
</dbReference>
<dbReference type="Gene3D" id="3.30.1490.20">
    <property type="entry name" value="ATP-grasp fold, A domain"/>
    <property type="match status" value="1"/>
</dbReference>
<dbReference type="PROSITE" id="PS50975">
    <property type="entry name" value="ATP_GRASP"/>
    <property type="match status" value="1"/>
</dbReference>
<dbReference type="GO" id="GO:0046872">
    <property type="term" value="F:metal ion binding"/>
    <property type="evidence" value="ECO:0007669"/>
    <property type="project" value="InterPro"/>
</dbReference>